<proteinExistence type="predicted"/>
<evidence type="ECO:0000256" key="1">
    <source>
        <dbReference type="SAM" id="MobiDB-lite"/>
    </source>
</evidence>
<name>A0AAD8UPW6_GLOAC</name>
<dbReference type="GeneID" id="85391414"/>
<dbReference type="RefSeq" id="XP_060368472.1">
    <property type="nucleotide sequence ID" value="XM_060507515.1"/>
</dbReference>
<dbReference type="AlphaFoldDB" id="A0AAD8UPW6"/>
<organism evidence="2 3">
    <name type="scientific">Glomerella acutata</name>
    <name type="common">Colletotrichum acutatum</name>
    <dbReference type="NCBI Taxonomy" id="27357"/>
    <lineage>
        <taxon>Eukaryota</taxon>
        <taxon>Fungi</taxon>
        <taxon>Dikarya</taxon>
        <taxon>Ascomycota</taxon>
        <taxon>Pezizomycotina</taxon>
        <taxon>Sordariomycetes</taxon>
        <taxon>Hypocreomycetidae</taxon>
        <taxon>Glomerellales</taxon>
        <taxon>Glomerellaceae</taxon>
        <taxon>Colletotrichum</taxon>
        <taxon>Colletotrichum acutatum species complex</taxon>
    </lineage>
</organism>
<accession>A0AAD8UPW6</accession>
<dbReference type="Proteomes" id="UP001244207">
    <property type="component" value="Unassembled WGS sequence"/>
</dbReference>
<dbReference type="EMBL" id="JAHMHS010000017">
    <property type="protein sequence ID" value="KAK1728417.1"/>
    <property type="molecule type" value="Genomic_DNA"/>
</dbReference>
<gene>
    <name evidence="2" type="ORF">BDZ83DRAFT_609129</name>
</gene>
<reference evidence="2" key="1">
    <citation type="submission" date="2021-12" db="EMBL/GenBank/DDBJ databases">
        <title>Comparative genomics, transcriptomics and evolutionary studies reveal genomic signatures of adaptation to plant cell wall in hemibiotrophic fungi.</title>
        <authorList>
            <consortium name="DOE Joint Genome Institute"/>
            <person name="Baroncelli R."/>
            <person name="Diaz J.F."/>
            <person name="Benocci T."/>
            <person name="Peng M."/>
            <person name="Battaglia E."/>
            <person name="Haridas S."/>
            <person name="Andreopoulos W."/>
            <person name="Labutti K."/>
            <person name="Pangilinan J."/>
            <person name="Floch G.L."/>
            <person name="Makela M.R."/>
            <person name="Henrissat B."/>
            <person name="Grigoriev I.V."/>
            <person name="Crouch J.A."/>
            <person name="De Vries R.P."/>
            <person name="Sukno S.A."/>
            <person name="Thon M.R."/>
        </authorList>
    </citation>
    <scope>NUCLEOTIDE SEQUENCE</scope>
    <source>
        <strain evidence="2">CBS 112980</strain>
    </source>
</reference>
<sequence length="176" mass="19071">MPGWDTGGSFVPVFQQTRLGATFSHIRPSCILLHHVLISESLSVRPGTTHIKINNIASPGCSNVQRQQRHGQLPVLLTSRPWTHPAAGRAADPRIPTVALAHSGRHLHRASFGPRSSPPAPQSKLSTEKSSKSHPLTMATDPPDVQPQAGQTRGMGGPESRYLLNFVKYLCQEPDA</sequence>
<evidence type="ECO:0000313" key="2">
    <source>
        <dbReference type="EMBL" id="KAK1728417.1"/>
    </source>
</evidence>
<comment type="caution">
    <text evidence="2">The sequence shown here is derived from an EMBL/GenBank/DDBJ whole genome shotgun (WGS) entry which is preliminary data.</text>
</comment>
<evidence type="ECO:0000313" key="3">
    <source>
        <dbReference type="Proteomes" id="UP001244207"/>
    </source>
</evidence>
<feature type="region of interest" description="Disordered" evidence="1">
    <location>
        <begin position="106"/>
        <end position="159"/>
    </location>
</feature>
<protein>
    <submittedName>
        <fullName evidence="2">Uncharacterized protein</fullName>
    </submittedName>
</protein>
<keyword evidence="3" id="KW-1185">Reference proteome</keyword>